<dbReference type="RefSeq" id="WP_166233052.1">
    <property type="nucleotide sequence ID" value="NZ_CP049865.1"/>
</dbReference>
<name>A0A6G7Y5R7_9ACTN</name>
<sequence length="143" mass="15132">MVSPLASHDVLRTIIERDGAGQSATTYALTEASAKVLLRREAQVFSDALLYGAAAEVGVDRLAQYRSAAELMVPGITDQLSCDRLQGSLAVLQLSGQDPLACLEDAAHARPIGDARDRAAVVEWRLTLGAAGPLPWLSGPPRL</sequence>
<accession>A0A6G7Y5R7</accession>
<reference evidence="1 2" key="1">
    <citation type="submission" date="2020-03" db="EMBL/GenBank/DDBJ databases">
        <title>Propioniciclava sp. nov., isolated from Hydrophilus acuminatus.</title>
        <authorList>
            <person name="Hyun D.-W."/>
            <person name="Bae J.-W."/>
        </authorList>
    </citation>
    <scope>NUCLEOTIDE SEQUENCE [LARGE SCALE GENOMIC DNA]</scope>
    <source>
        <strain evidence="1 2">HDW11</strain>
    </source>
</reference>
<keyword evidence="2" id="KW-1185">Reference proteome</keyword>
<gene>
    <name evidence="1" type="ORF">G7070_06990</name>
</gene>
<protein>
    <submittedName>
        <fullName evidence="1">Uncharacterized protein</fullName>
    </submittedName>
</protein>
<dbReference type="Proteomes" id="UP000501058">
    <property type="component" value="Chromosome"/>
</dbReference>
<proteinExistence type="predicted"/>
<dbReference type="EMBL" id="CP049865">
    <property type="protein sequence ID" value="QIK72059.1"/>
    <property type="molecule type" value="Genomic_DNA"/>
</dbReference>
<evidence type="ECO:0000313" key="1">
    <source>
        <dbReference type="EMBL" id="QIK72059.1"/>
    </source>
</evidence>
<dbReference type="AlphaFoldDB" id="A0A6G7Y5R7"/>
<evidence type="ECO:0000313" key="2">
    <source>
        <dbReference type="Proteomes" id="UP000501058"/>
    </source>
</evidence>
<dbReference type="KEGG" id="prv:G7070_06990"/>
<organism evidence="1 2">
    <name type="scientific">Propioniciclava coleopterorum</name>
    <dbReference type="NCBI Taxonomy" id="2714937"/>
    <lineage>
        <taxon>Bacteria</taxon>
        <taxon>Bacillati</taxon>
        <taxon>Actinomycetota</taxon>
        <taxon>Actinomycetes</taxon>
        <taxon>Propionibacteriales</taxon>
        <taxon>Propionibacteriaceae</taxon>
        <taxon>Propioniciclava</taxon>
    </lineage>
</organism>